<proteinExistence type="predicted"/>
<dbReference type="EMBL" id="OZ023714">
    <property type="protein sequence ID" value="CAK9863291.1"/>
    <property type="molecule type" value="Genomic_DNA"/>
</dbReference>
<gene>
    <name evidence="2" type="ORF">CSSPJE1EN2_LOCUS6286</name>
</gene>
<name>A0ABP1ALP0_9BRYO</name>
<reference evidence="2" key="1">
    <citation type="submission" date="2024-03" db="EMBL/GenBank/DDBJ databases">
        <authorList>
            <consortium name="ELIXIR-Norway"/>
            <consortium name="Elixir Norway"/>
        </authorList>
    </citation>
    <scope>NUCLEOTIDE SEQUENCE</scope>
</reference>
<protein>
    <submittedName>
        <fullName evidence="2">Uncharacterized protein</fullName>
    </submittedName>
</protein>
<dbReference type="Proteomes" id="UP001497522">
    <property type="component" value="Chromosome 13"/>
</dbReference>
<keyword evidence="1" id="KW-0175">Coiled coil</keyword>
<organism evidence="2 3">
    <name type="scientific">Sphagnum jensenii</name>
    <dbReference type="NCBI Taxonomy" id="128206"/>
    <lineage>
        <taxon>Eukaryota</taxon>
        <taxon>Viridiplantae</taxon>
        <taxon>Streptophyta</taxon>
        <taxon>Embryophyta</taxon>
        <taxon>Bryophyta</taxon>
        <taxon>Sphagnophytina</taxon>
        <taxon>Sphagnopsida</taxon>
        <taxon>Sphagnales</taxon>
        <taxon>Sphagnaceae</taxon>
        <taxon>Sphagnum</taxon>
    </lineage>
</organism>
<evidence type="ECO:0000313" key="3">
    <source>
        <dbReference type="Proteomes" id="UP001497522"/>
    </source>
</evidence>
<evidence type="ECO:0000313" key="2">
    <source>
        <dbReference type="EMBL" id="CAK9863291.1"/>
    </source>
</evidence>
<evidence type="ECO:0000256" key="1">
    <source>
        <dbReference type="SAM" id="Coils"/>
    </source>
</evidence>
<keyword evidence="3" id="KW-1185">Reference proteome</keyword>
<sequence length="238" mass="27691">MAAENEKREKNLKDQMVKEAEDFAEENERRIKAMWVESENMEKKLEDQMEERLSQELDKQTSTAFYFEERMMKAEADRVATEEALLEHQALHKNLEGQFAVGKTEIEAMQTALEKTYEKHAKLEHTASEEVATRKICETELQAVQARLKSATKELADKEIHLAQERRRSLQLEIAERDIRGFMNDLQSNLQTVKQNDEASIQKIVTLDQLVLYTIVLSSILLSYVRVEERHSCLTTLM</sequence>
<accession>A0ABP1ALP0</accession>
<feature type="coiled-coil region" evidence="1">
    <location>
        <begin position="106"/>
        <end position="173"/>
    </location>
</feature>